<accession>A0A0U3K592</accession>
<proteinExistence type="predicted"/>
<protein>
    <submittedName>
        <fullName evidence="1">Uncharacterized protein</fullName>
    </submittedName>
</protein>
<reference evidence="1" key="1">
    <citation type="submission" date="2015-10" db="EMBL/GenBank/DDBJ databases">
        <title>Comparative analysis of sym-gene organization in Rhizobium leguminosarum bv. viciae strains, isolated from different host plants and demonstrating clear differences in symbiotic specificity.</title>
        <authorList>
            <person name="Chirak E.R."/>
            <person name="Kimeklis A.K."/>
            <person name="Andronov E.E."/>
        </authorList>
    </citation>
    <scope>NUCLEOTIDE SEQUENCE</scope>
    <source>
        <strain evidence="1">Vaf12</strain>
    </source>
</reference>
<dbReference type="AlphaFoldDB" id="A0A0U3K592"/>
<evidence type="ECO:0000313" key="1">
    <source>
        <dbReference type="EMBL" id="ALU64497.1"/>
    </source>
</evidence>
<dbReference type="EMBL" id="KT944070">
    <property type="protein sequence ID" value="ALU64497.1"/>
    <property type="molecule type" value="Genomic_DNA"/>
</dbReference>
<name>A0A0U3K592_RHILV</name>
<sequence>MTIANLNGVEAQAWFAHLLACVADVSVRKLISCFGRTGNRLN</sequence>
<organism evidence="1">
    <name type="scientific">Rhizobium leguminosarum bv. viciae</name>
    <dbReference type="NCBI Taxonomy" id="387"/>
    <lineage>
        <taxon>Bacteria</taxon>
        <taxon>Pseudomonadati</taxon>
        <taxon>Pseudomonadota</taxon>
        <taxon>Alphaproteobacteria</taxon>
        <taxon>Hyphomicrobiales</taxon>
        <taxon>Rhizobiaceae</taxon>
        <taxon>Rhizobium/Agrobacterium group</taxon>
        <taxon>Rhizobium</taxon>
    </lineage>
</organism>